<evidence type="ECO:0000313" key="2">
    <source>
        <dbReference type="Proteomes" id="UP001165136"/>
    </source>
</evidence>
<gene>
    <name evidence="1" type="ORF">Atai01_17740</name>
</gene>
<name>A0A9W6R084_9PSEU</name>
<evidence type="ECO:0000313" key="1">
    <source>
        <dbReference type="EMBL" id="GLY65155.1"/>
    </source>
</evidence>
<dbReference type="AlphaFoldDB" id="A0A9W6R084"/>
<dbReference type="EMBL" id="BSTI01000003">
    <property type="protein sequence ID" value="GLY65155.1"/>
    <property type="molecule type" value="Genomic_DNA"/>
</dbReference>
<sequence length="125" mass="13529">MSRTTEYNVLAEMLTVPAHAACSWEHEIVTGGSSWTGWAAAISCAMVQAMTVSVASGRKGPCCSKLPTGSTATRAARFRASMVVSVVVSNRSGSIMSAFPRFRRAHPSGQFHHFRYTVHRQARQG</sequence>
<organism evidence="1 2">
    <name type="scientific">Amycolatopsis taiwanensis</name>
    <dbReference type="NCBI Taxonomy" id="342230"/>
    <lineage>
        <taxon>Bacteria</taxon>
        <taxon>Bacillati</taxon>
        <taxon>Actinomycetota</taxon>
        <taxon>Actinomycetes</taxon>
        <taxon>Pseudonocardiales</taxon>
        <taxon>Pseudonocardiaceae</taxon>
        <taxon>Amycolatopsis</taxon>
    </lineage>
</organism>
<dbReference type="Proteomes" id="UP001165136">
    <property type="component" value="Unassembled WGS sequence"/>
</dbReference>
<protein>
    <submittedName>
        <fullName evidence="1">Uncharacterized protein</fullName>
    </submittedName>
</protein>
<keyword evidence="2" id="KW-1185">Reference proteome</keyword>
<proteinExistence type="predicted"/>
<accession>A0A9W6R084</accession>
<comment type="caution">
    <text evidence="1">The sequence shown here is derived from an EMBL/GenBank/DDBJ whole genome shotgun (WGS) entry which is preliminary data.</text>
</comment>
<reference evidence="1" key="1">
    <citation type="submission" date="2023-03" db="EMBL/GenBank/DDBJ databases">
        <title>Amycolatopsis taiwanensis NBRC 103393.</title>
        <authorList>
            <person name="Ichikawa N."/>
            <person name="Sato H."/>
            <person name="Tonouchi N."/>
        </authorList>
    </citation>
    <scope>NUCLEOTIDE SEQUENCE</scope>
    <source>
        <strain evidence="1">NBRC 103393</strain>
    </source>
</reference>